<dbReference type="RefSeq" id="WP_321565323.1">
    <property type="nucleotide sequence ID" value="NZ_CP139558.1"/>
</dbReference>
<evidence type="ECO:0008006" key="3">
    <source>
        <dbReference type="Google" id="ProtNLM"/>
    </source>
</evidence>
<organism evidence="1 2">
    <name type="scientific">Mucilaginibacter sabulilitoris</name>
    <dbReference type="NCBI Taxonomy" id="1173583"/>
    <lineage>
        <taxon>Bacteria</taxon>
        <taxon>Pseudomonadati</taxon>
        <taxon>Bacteroidota</taxon>
        <taxon>Sphingobacteriia</taxon>
        <taxon>Sphingobacteriales</taxon>
        <taxon>Sphingobacteriaceae</taxon>
        <taxon>Mucilaginibacter</taxon>
    </lineage>
</organism>
<protein>
    <recommendedName>
        <fullName evidence="3">Restriction endonuclease</fullName>
    </recommendedName>
</protein>
<name>A0ABZ0TTI4_9SPHI</name>
<gene>
    <name evidence="1" type="ORF">SNE25_11905</name>
</gene>
<dbReference type="EMBL" id="CP139558">
    <property type="protein sequence ID" value="WPU96222.1"/>
    <property type="molecule type" value="Genomic_DNA"/>
</dbReference>
<accession>A0ABZ0TTI4</accession>
<sequence>MTEIQTQAICDLLLNESVKAWNMIKFNRARIERMSETTITEQLVYNIESDITANNHPIRLFQSRKENVNGNDMEIFVNTGDGFLLLPCQAKITNKEYRYEHFWHTVNASRQISLLCDYAKDLGGIPAYLFYNYIPREAQNEAFKKIVHQERYGITFTEANPFLNILEERRLSGNPLNAPTFNSLHPHPAKPLHVQVCDMINGLMNMNSFSLNYDLTYYNIRDITQNRNWEHSRRGTIGFIQSGDWKKKAGRAAENSNNDAFRPKYRLILGDETADNERRIYQIS</sequence>
<evidence type="ECO:0000313" key="2">
    <source>
        <dbReference type="Proteomes" id="UP001324380"/>
    </source>
</evidence>
<dbReference type="Proteomes" id="UP001324380">
    <property type="component" value="Chromosome"/>
</dbReference>
<proteinExistence type="predicted"/>
<evidence type="ECO:0000313" key="1">
    <source>
        <dbReference type="EMBL" id="WPU96222.1"/>
    </source>
</evidence>
<keyword evidence="2" id="KW-1185">Reference proteome</keyword>
<reference evidence="1 2" key="1">
    <citation type="submission" date="2023-11" db="EMBL/GenBank/DDBJ databases">
        <title>Analysis of the Genomes of Mucilaginibacter gossypii cycad 4 and M. sabulilitoris SNA2: microbes with the potential for plant growth promotion.</title>
        <authorList>
            <person name="Hirsch A.M."/>
            <person name="Humm E."/>
            <person name="Rubbi M."/>
            <person name="Del Vecchio G."/>
            <person name="Ha S.M."/>
            <person name="Pellegrini M."/>
            <person name="Gunsalus R.P."/>
        </authorList>
    </citation>
    <scope>NUCLEOTIDE SEQUENCE [LARGE SCALE GENOMIC DNA]</scope>
    <source>
        <strain evidence="1 2">SNA2</strain>
    </source>
</reference>